<keyword evidence="3" id="KW-1185">Reference proteome</keyword>
<dbReference type="PANTHER" id="PTHR42773:SF3">
    <property type="entry name" value="SLR0630 PROTEIN"/>
    <property type="match status" value="1"/>
</dbReference>
<dbReference type="AlphaFoldDB" id="A0A1U7J5N4"/>
<reference evidence="2 3" key="1">
    <citation type="submission" date="2016-11" db="EMBL/GenBank/DDBJ databases">
        <title>Draft Genome Sequences of Nine Cyanobacterial Strains from Diverse Habitats.</title>
        <authorList>
            <person name="Zhu T."/>
            <person name="Hou S."/>
            <person name="Lu X."/>
            <person name="Hess W.R."/>
        </authorList>
    </citation>
    <scope>NUCLEOTIDE SEQUENCE [LARGE SCALE GENOMIC DNA]</scope>
    <source>
        <strain evidence="2 3">NIES-30</strain>
    </source>
</reference>
<evidence type="ECO:0000259" key="1">
    <source>
        <dbReference type="SMART" id="SM00849"/>
    </source>
</evidence>
<evidence type="ECO:0000313" key="2">
    <source>
        <dbReference type="EMBL" id="OKH48066.1"/>
    </source>
</evidence>
<keyword evidence="2" id="KW-0378">Hydrolase</keyword>
<dbReference type="InterPro" id="IPR001279">
    <property type="entry name" value="Metallo-B-lactamas"/>
</dbReference>
<comment type="caution">
    <text evidence="2">The sequence shown here is derived from an EMBL/GenBank/DDBJ whole genome shotgun (WGS) entry which is preliminary data.</text>
</comment>
<proteinExistence type="predicted"/>
<evidence type="ECO:0000313" key="3">
    <source>
        <dbReference type="Proteomes" id="UP000185557"/>
    </source>
</evidence>
<organism evidence="2 3">
    <name type="scientific">Phormidium tenue NIES-30</name>
    <dbReference type="NCBI Taxonomy" id="549789"/>
    <lineage>
        <taxon>Bacteria</taxon>
        <taxon>Bacillati</taxon>
        <taxon>Cyanobacteriota</taxon>
        <taxon>Cyanophyceae</taxon>
        <taxon>Oscillatoriophycideae</taxon>
        <taxon>Oscillatoriales</taxon>
        <taxon>Oscillatoriaceae</taxon>
        <taxon>Phormidium</taxon>
    </lineage>
</organism>
<feature type="domain" description="Metallo-beta-lactamase" evidence="1">
    <location>
        <begin position="34"/>
        <end position="201"/>
    </location>
</feature>
<dbReference type="PANTHER" id="PTHR42773">
    <property type="entry name" value="METALLO-BETA-LACTAMASE-RELATED"/>
    <property type="match status" value="1"/>
</dbReference>
<dbReference type="InterPro" id="IPR036866">
    <property type="entry name" value="RibonucZ/Hydroxyglut_hydro"/>
</dbReference>
<protein>
    <submittedName>
        <fullName evidence="2">MBL fold metallo-hydrolase</fullName>
    </submittedName>
</protein>
<sequence length="234" mass="25779">MTAASVPVSSSSPKAPRPVFDTVYAFAPNRDTQGATAYFIVNNTAQGLPANLLIDAPAWDEENRAWLAAQGGVQRLFITHRGSLGRAAAIQKALGCEVVIQEQEAYLLPDTPTTTFHHSVTFSPELEAFWTPGHSPGSACLYYRAHGGVLFTGRHLLPSRLGEPEPLRLSKTFHWPRQLQQVEAIKTRFSKETLAHICPGASTGFLRGQRTIDRAYERLQAIDIETYRGVQPLL</sequence>
<dbReference type="OrthoDB" id="9802991at2"/>
<dbReference type="RefSeq" id="WP_073608519.1">
    <property type="nucleotide sequence ID" value="NZ_MRCG01000007.1"/>
</dbReference>
<name>A0A1U7J5N4_9CYAN</name>
<gene>
    <name evidence="2" type="ORF">NIES30_11220</name>
</gene>
<dbReference type="Gene3D" id="3.60.15.10">
    <property type="entry name" value="Ribonuclease Z/Hydroxyacylglutathione hydrolase-like"/>
    <property type="match status" value="1"/>
</dbReference>
<dbReference type="SUPFAM" id="SSF56281">
    <property type="entry name" value="Metallo-hydrolase/oxidoreductase"/>
    <property type="match status" value="1"/>
</dbReference>
<dbReference type="Proteomes" id="UP000185557">
    <property type="component" value="Unassembled WGS sequence"/>
</dbReference>
<dbReference type="STRING" id="549789.NIES30_11220"/>
<dbReference type="GO" id="GO:0016787">
    <property type="term" value="F:hydrolase activity"/>
    <property type="evidence" value="ECO:0007669"/>
    <property type="project" value="UniProtKB-KW"/>
</dbReference>
<accession>A0A1U7J5N4</accession>
<dbReference type="SMART" id="SM00849">
    <property type="entry name" value="Lactamase_B"/>
    <property type="match status" value="1"/>
</dbReference>
<dbReference type="EMBL" id="MRCG01000007">
    <property type="protein sequence ID" value="OKH48066.1"/>
    <property type="molecule type" value="Genomic_DNA"/>
</dbReference>